<gene>
    <name evidence="11" type="primary">LOC115224829</name>
</gene>
<dbReference type="AlphaFoldDB" id="A0A6P7TRT4"/>
<keyword evidence="5" id="KW-0256">Endoplasmic reticulum</keyword>
<accession>A0A6P7TRT4</accession>
<comment type="function">
    <text evidence="9">Component of the signal peptidase complex (SPC) which catalyzes the cleavage of N-terminal signal sequences from nascent proteins as they are translocated into the lumen of the endoplasmic reticulum. Dispensable for SPC enzymatic activity.</text>
</comment>
<dbReference type="Proteomes" id="UP000515154">
    <property type="component" value="Linkage group LG26"/>
</dbReference>
<proteinExistence type="inferred from homology"/>
<evidence type="ECO:0000313" key="10">
    <source>
        <dbReference type="Proteomes" id="UP000515154"/>
    </source>
</evidence>
<sequence>MDFIKDFLPESIKSIPTHMDFDGQRQAERTFQIIIILFGVVGFIYGYICQQFSWTMYILLAGFALSCLLTLPPWPMYRQKPLNWQKAKKTDTEGNTSQTNEKRHKKKEKTY</sequence>
<name>A0A6P7TRT4_9MOLL</name>
<evidence type="ECO:0000256" key="4">
    <source>
        <dbReference type="ARBA" id="ARBA00022692"/>
    </source>
</evidence>
<evidence type="ECO:0000256" key="5">
    <source>
        <dbReference type="ARBA" id="ARBA00022824"/>
    </source>
</evidence>
<dbReference type="GO" id="GO:0005787">
    <property type="term" value="C:signal peptidase complex"/>
    <property type="evidence" value="ECO:0007669"/>
    <property type="project" value="InterPro"/>
</dbReference>
<dbReference type="Pfam" id="PF06645">
    <property type="entry name" value="SPC12"/>
    <property type="match status" value="1"/>
</dbReference>
<comment type="similarity">
    <text evidence="2">Belongs to the SPCS1 family.</text>
</comment>
<evidence type="ECO:0000256" key="3">
    <source>
        <dbReference type="ARBA" id="ARBA00017059"/>
    </source>
</evidence>
<evidence type="ECO:0000256" key="9">
    <source>
        <dbReference type="ARBA" id="ARBA00045204"/>
    </source>
</evidence>
<dbReference type="KEGG" id="osn:115224829"/>
<dbReference type="RefSeq" id="XP_029651626.1">
    <property type="nucleotide sequence ID" value="XM_029795766.2"/>
</dbReference>
<organism evidence="10 11">
    <name type="scientific">Octopus sinensis</name>
    <name type="common">East Asian common octopus</name>
    <dbReference type="NCBI Taxonomy" id="2607531"/>
    <lineage>
        <taxon>Eukaryota</taxon>
        <taxon>Metazoa</taxon>
        <taxon>Spiralia</taxon>
        <taxon>Lophotrochozoa</taxon>
        <taxon>Mollusca</taxon>
        <taxon>Cephalopoda</taxon>
        <taxon>Coleoidea</taxon>
        <taxon>Octopodiformes</taxon>
        <taxon>Octopoda</taxon>
        <taxon>Incirrata</taxon>
        <taxon>Octopodidae</taxon>
        <taxon>Octopus</taxon>
    </lineage>
</organism>
<dbReference type="PANTHER" id="PTHR13202:SF0">
    <property type="entry name" value="SIGNAL PEPTIDASE COMPLEX SUBUNIT 1"/>
    <property type="match status" value="1"/>
</dbReference>
<evidence type="ECO:0000256" key="2">
    <source>
        <dbReference type="ARBA" id="ARBA00005245"/>
    </source>
</evidence>
<keyword evidence="10" id="KW-1185">Reference proteome</keyword>
<evidence type="ECO:0000256" key="8">
    <source>
        <dbReference type="ARBA" id="ARBA00032913"/>
    </source>
</evidence>
<evidence type="ECO:0000256" key="1">
    <source>
        <dbReference type="ARBA" id="ARBA00004477"/>
    </source>
</evidence>
<dbReference type="InterPro" id="IPR009542">
    <property type="entry name" value="Spc1/SPCS1"/>
</dbReference>
<evidence type="ECO:0000256" key="6">
    <source>
        <dbReference type="ARBA" id="ARBA00022989"/>
    </source>
</evidence>
<evidence type="ECO:0000256" key="7">
    <source>
        <dbReference type="ARBA" id="ARBA00023136"/>
    </source>
</evidence>
<protein>
    <recommendedName>
        <fullName evidence="3">Signal peptidase complex subunit 1</fullName>
    </recommendedName>
    <alternativeName>
        <fullName evidence="8">Microsomal signal peptidase 12 kDa subunit</fullName>
    </alternativeName>
</protein>
<keyword evidence="6" id="KW-1133">Transmembrane helix</keyword>
<evidence type="ECO:0000313" key="11">
    <source>
        <dbReference type="RefSeq" id="XP_029651626.1"/>
    </source>
</evidence>
<dbReference type="PANTHER" id="PTHR13202">
    <property type="entry name" value="MICROSOMAL SIGNAL PEPTIDASE 12 KDA SUBUNIT"/>
    <property type="match status" value="1"/>
</dbReference>
<keyword evidence="4" id="KW-0812">Transmembrane</keyword>
<comment type="subcellular location">
    <subcellularLocation>
        <location evidence="1">Endoplasmic reticulum membrane</location>
        <topology evidence="1">Multi-pass membrane protein</topology>
    </subcellularLocation>
</comment>
<reference evidence="11" key="1">
    <citation type="submission" date="2025-08" db="UniProtKB">
        <authorList>
            <consortium name="RefSeq"/>
        </authorList>
    </citation>
    <scope>IDENTIFICATION</scope>
</reference>
<dbReference type="GO" id="GO:0045047">
    <property type="term" value="P:protein targeting to ER"/>
    <property type="evidence" value="ECO:0007669"/>
    <property type="project" value="TreeGrafter"/>
</dbReference>
<dbReference type="GO" id="GO:0006465">
    <property type="term" value="P:signal peptide processing"/>
    <property type="evidence" value="ECO:0007669"/>
    <property type="project" value="InterPro"/>
</dbReference>
<keyword evidence="7" id="KW-0472">Membrane</keyword>